<evidence type="ECO:0000256" key="13">
    <source>
        <dbReference type="ARBA" id="ARBA00023055"/>
    </source>
</evidence>
<dbReference type="InParanoid" id="I2H5W7"/>
<evidence type="ECO:0000256" key="11">
    <source>
        <dbReference type="ARBA" id="ARBA00023006"/>
    </source>
</evidence>
<evidence type="ECO:0000256" key="16">
    <source>
        <dbReference type="ARBA" id="ARBA00024479"/>
    </source>
</evidence>
<evidence type="ECO:0000256" key="19">
    <source>
        <dbReference type="ARBA" id="ARBA00024631"/>
    </source>
</evidence>
<keyword evidence="23" id="KW-1185">Reference proteome</keyword>
<feature type="transmembrane region" description="Helical" evidence="20">
    <location>
        <begin position="802"/>
        <end position="823"/>
    </location>
</feature>
<evidence type="ECO:0000256" key="7">
    <source>
        <dbReference type="ARBA" id="ARBA00022448"/>
    </source>
</evidence>
<dbReference type="GO" id="GO:0034045">
    <property type="term" value="C:phagophore assembly site membrane"/>
    <property type="evidence" value="ECO:0007669"/>
    <property type="project" value="UniProtKB-SubCell"/>
</dbReference>
<comment type="catalytic activity">
    <reaction evidence="16">
        <text>a 1,2-diacyl-sn-glycero-3-phospho-L-serine(in) = a 1,2-diacyl-sn-glycero-3-phospho-L-serine(out)</text>
        <dbReference type="Rhea" id="RHEA:38663"/>
        <dbReference type="ChEBI" id="CHEBI:57262"/>
    </reaction>
</comment>
<evidence type="ECO:0000256" key="4">
    <source>
        <dbReference type="ARBA" id="ARBA00004653"/>
    </source>
</evidence>
<keyword evidence="9" id="KW-0256">Endoplasmic reticulum</keyword>
<evidence type="ECO:0000256" key="14">
    <source>
        <dbReference type="ARBA" id="ARBA00023136"/>
    </source>
</evidence>
<feature type="transmembrane region" description="Helical" evidence="20">
    <location>
        <begin position="455"/>
        <end position="473"/>
    </location>
</feature>
<evidence type="ECO:0000256" key="3">
    <source>
        <dbReference type="ARBA" id="ARBA00004511"/>
    </source>
</evidence>
<dbReference type="GO" id="GO:0000423">
    <property type="term" value="P:mitophagy"/>
    <property type="evidence" value="ECO:0007669"/>
    <property type="project" value="EnsemblFungi"/>
</dbReference>
<dbReference type="GO" id="GO:0005739">
    <property type="term" value="C:mitochondrion"/>
    <property type="evidence" value="ECO:0007669"/>
    <property type="project" value="EnsemblFungi"/>
</dbReference>
<feature type="region of interest" description="Disordered" evidence="21">
    <location>
        <begin position="877"/>
        <end position="898"/>
    </location>
</feature>
<keyword evidence="15" id="KW-0968">Cytoplasmic vesicle</keyword>
<evidence type="ECO:0000256" key="8">
    <source>
        <dbReference type="ARBA" id="ARBA00022692"/>
    </source>
</evidence>
<feature type="transmembrane region" description="Helical" evidence="20">
    <location>
        <begin position="545"/>
        <end position="569"/>
    </location>
</feature>
<dbReference type="GO" id="GO:0000139">
    <property type="term" value="C:Golgi membrane"/>
    <property type="evidence" value="ECO:0007669"/>
    <property type="project" value="UniProtKB-SubCell"/>
</dbReference>
<evidence type="ECO:0000256" key="9">
    <source>
        <dbReference type="ARBA" id="ARBA00022824"/>
    </source>
</evidence>
<evidence type="ECO:0000256" key="2">
    <source>
        <dbReference type="ARBA" id="ARBA00004477"/>
    </source>
</evidence>
<comment type="function">
    <text evidence="20">Phospholipid scramblase involved in autophagy. Cycles between the preautophagosomal structure/phagophore assembly site (PAS) and the cytoplasmic vesicle pool and supplies membrane for the growing autophagosome. Lipid scramblase activity plays a key role in preautophagosomal structure/phagophore assembly by distributing the phospholipids that arrive through ATG2 from the cytoplasmic to the luminal leaflet of the bilayer, thereby driving autophagosomal membrane expansion.</text>
</comment>
<organism evidence="22 23">
    <name type="scientific">Henningerozyma blattae (strain ATCC 34711 / CBS 6284 / DSM 70876 / NBRC 10599 / NRRL Y-10934 / UCD 77-7)</name>
    <name type="common">Yeast</name>
    <name type="synonym">Tetrapisispora blattae</name>
    <dbReference type="NCBI Taxonomy" id="1071380"/>
    <lineage>
        <taxon>Eukaryota</taxon>
        <taxon>Fungi</taxon>
        <taxon>Dikarya</taxon>
        <taxon>Ascomycota</taxon>
        <taxon>Saccharomycotina</taxon>
        <taxon>Saccharomycetes</taxon>
        <taxon>Saccharomycetales</taxon>
        <taxon>Saccharomycetaceae</taxon>
        <taxon>Henningerozyma</taxon>
    </lineage>
</organism>
<comment type="similarity">
    <text evidence="5 20">Belongs to the ATG9 family.</text>
</comment>
<dbReference type="HOGENOM" id="CLU_006200_1_0_1"/>
<dbReference type="KEGG" id="tbl:TBLA_0F02270"/>
<dbReference type="GO" id="GO:0034727">
    <property type="term" value="P:piecemeal microautophagy of the nucleus"/>
    <property type="evidence" value="ECO:0007669"/>
    <property type="project" value="EnsemblFungi"/>
</dbReference>
<protein>
    <recommendedName>
        <fullName evidence="6 20">Autophagy-related protein 9</fullName>
    </recommendedName>
</protein>
<dbReference type="AlphaFoldDB" id="I2H5W7"/>
<keyword evidence="14 20" id="KW-0472">Membrane</keyword>
<dbReference type="PANTHER" id="PTHR13038">
    <property type="entry name" value="APG9 AUTOPHAGY 9"/>
    <property type="match status" value="1"/>
</dbReference>
<evidence type="ECO:0000256" key="18">
    <source>
        <dbReference type="ARBA" id="ARBA00024621"/>
    </source>
</evidence>
<sequence>MTSQRPEDSQKIPQNTFLSRIFGLQSDEVSSTITSGGLIAYNTKATDSSDSALEGIGKRKKVLNELGNDEEGLRIPESDQESSTEDGNSSSENDFRINNQLNPAIHDLENNNNNNNNNNYGFNNKKDSIINDSFINNKPTGGKRNDILFKSLPKLGQVSSDEEEFSANEDENQINNDLINKKNKFSRTISPRKNQNFQPNLTDIQSMYEEDEEDDEMNEDATLLGHNKYNKHYNEDENFIKQSSLLIPRSIKNTFSKPPIDRRKQLFTSSNEANKSNYLNNNIQDNFIDLEGNRNSNIDRKNIRVSTIFGNNNPNTNFIQDSFLNIRGNTRTSTNNRNPRSSQQPGLFKNIQVLNNTPKNRLDTISPKETALWKWANVENLDIFFRDVYKYYLGNGFYCIVLQKYLNIATLLFVVFISTFMAYCIDYSLIPTSSKLSDVRIDKCYSSNISGFTKLFMYIFYVFITLKCIQLYFDIKNLREIQKFYRYLLNISDKELETISWQRIVEQLILLKDQNALTANVVEVKAKNRIDAHDVANRIMRKDNYFIALINSEILNLTITLTFLFEFILTKTLEWNLNLCIFGFVFNEGGYLKQNILKESHRERLVEELQKRFLLAGFLNIILAPFLVCYFVLLYFFRYFNEFKTSPGNLGARQYSPLAEWKFREYNELYHLFQKRLGLSRELADKYIQQFPNESTNILLKFVTLISGSFVAILVLLTIFDPENFFNFEISKDKTALFYITLFGSIWTICHNLIPNEYRVFDPEETLKELATYTHFLPNTWKGRYHMEEVKQEFCELYNLRVIVLLRELASLILTPFILWFSLPRNACDIIDFFRNNSTYVDGLGYVCKYAMFEVDEKPIIQTNSKDFKTAHDEGHNMNSWTVSDEDDASDLEDNEDRNARERMMRSYMYFIDDYENKDNMVGKTQIPPMKTENKPVNWTTDYSWKKQFKPGQRPDLFLINQQLNDRPSNNNVREYNSTAPKNWQKNFNSDRGTVDLGESFINSGILKRPDRLQKPIQKTGVLALVKEYYKDTEIGR</sequence>
<dbReference type="GO" id="GO:0061709">
    <property type="term" value="P:reticulophagy"/>
    <property type="evidence" value="ECO:0007669"/>
    <property type="project" value="EnsemblFungi"/>
</dbReference>
<evidence type="ECO:0000256" key="12">
    <source>
        <dbReference type="ARBA" id="ARBA00023034"/>
    </source>
</evidence>
<name>I2H5W7_HENB6</name>
<keyword evidence="8 20" id="KW-0812">Transmembrane</keyword>
<accession>I2H5W7</accession>
<evidence type="ECO:0000256" key="17">
    <source>
        <dbReference type="ARBA" id="ARBA00024615"/>
    </source>
</evidence>
<evidence type="ECO:0000256" key="10">
    <source>
        <dbReference type="ARBA" id="ARBA00022989"/>
    </source>
</evidence>
<dbReference type="EMBL" id="HE806321">
    <property type="protein sequence ID" value="CCH61769.1"/>
    <property type="molecule type" value="Genomic_DNA"/>
</dbReference>
<dbReference type="Proteomes" id="UP000002866">
    <property type="component" value="Chromosome 6"/>
</dbReference>
<evidence type="ECO:0000256" key="1">
    <source>
        <dbReference type="ARBA" id="ARBA00004439"/>
    </source>
</evidence>
<feature type="transmembrane region" description="Helical" evidence="20">
    <location>
        <begin position="405"/>
        <end position="430"/>
    </location>
</feature>
<comment type="catalytic activity">
    <reaction evidence="19">
        <text>a 1,2-diacyl-sn-glycero-3-phosphocholine(in) = a 1,2-diacyl-sn-glycero-3-phosphocholine(out)</text>
        <dbReference type="Rhea" id="RHEA:38571"/>
        <dbReference type="ChEBI" id="CHEBI:57643"/>
    </reaction>
</comment>
<dbReference type="GeneID" id="14496878"/>
<comment type="catalytic activity">
    <reaction evidence="17">
        <text>a 1,2-diacyl-sn-glycero-3-phosphoethanolamine(in) = a 1,2-diacyl-sn-glycero-3-phosphoethanolamine(out)</text>
        <dbReference type="Rhea" id="RHEA:38895"/>
        <dbReference type="ChEBI" id="CHEBI:64612"/>
    </reaction>
</comment>
<dbReference type="GO" id="GO:0030659">
    <property type="term" value="C:cytoplasmic vesicle membrane"/>
    <property type="evidence" value="ECO:0007669"/>
    <property type="project" value="UniProtKB-SubCell"/>
</dbReference>
<evidence type="ECO:0000256" key="20">
    <source>
        <dbReference type="RuleBase" id="RU364027"/>
    </source>
</evidence>
<dbReference type="FunCoup" id="I2H5W7">
    <property type="interactions" value="269"/>
</dbReference>
<evidence type="ECO:0000256" key="15">
    <source>
        <dbReference type="ARBA" id="ARBA00023329"/>
    </source>
</evidence>
<feature type="compositionally biased region" description="Acidic residues" evidence="21">
    <location>
        <begin position="884"/>
        <end position="896"/>
    </location>
</feature>
<feature type="region of interest" description="Disordered" evidence="21">
    <location>
        <begin position="67"/>
        <end position="127"/>
    </location>
</feature>
<comment type="subcellular location">
    <subcellularLocation>
        <location evidence="1">Cytoplasmic vesicle membrane</location>
        <topology evidence="1">Multi-pass membrane protein</topology>
    </subcellularLocation>
    <subcellularLocation>
        <location evidence="2">Endoplasmic reticulum membrane</location>
        <topology evidence="2">Multi-pass membrane protein</topology>
    </subcellularLocation>
    <subcellularLocation>
        <location evidence="4">Golgi apparatus membrane</location>
        <topology evidence="4">Multi-pass membrane protein</topology>
    </subcellularLocation>
    <subcellularLocation>
        <location evidence="3 20">Preautophagosomal structure membrane</location>
        <topology evidence="3 20">Multi-pass membrane protein</topology>
    </subcellularLocation>
</comment>
<dbReference type="RefSeq" id="XP_004181288.1">
    <property type="nucleotide sequence ID" value="XM_004181240.1"/>
</dbReference>
<keyword evidence="11 20" id="KW-0072">Autophagy</keyword>
<feature type="compositionally biased region" description="Polar residues" evidence="21">
    <location>
        <begin position="85"/>
        <end position="102"/>
    </location>
</feature>
<evidence type="ECO:0000313" key="23">
    <source>
        <dbReference type="Proteomes" id="UP000002866"/>
    </source>
</evidence>
<evidence type="ECO:0000256" key="5">
    <source>
        <dbReference type="ARBA" id="ARBA00006185"/>
    </source>
</evidence>
<dbReference type="InterPro" id="IPR007241">
    <property type="entry name" value="Autophagy-rel_prot_9"/>
</dbReference>
<keyword evidence="10 20" id="KW-1133">Transmembrane helix</keyword>
<dbReference type="STRING" id="1071380.I2H5W7"/>
<dbReference type="GO" id="GO:0061908">
    <property type="term" value="C:phagophore"/>
    <property type="evidence" value="ECO:0007669"/>
    <property type="project" value="EnsemblFungi"/>
</dbReference>
<dbReference type="GO" id="GO:0017128">
    <property type="term" value="F:phospholipid scramblase activity"/>
    <property type="evidence" value="ECO:0007669"/>
    <property type="project" value="EnsemblFungi"/>
</dbReference>
<dbReference type="GO" id="GO:0005776">
    <property type="term" value="C:autophagosome"/>
    <property type="evidence" value="ECO:0007669"/>
    <property type="project" value="TreeGrafter"/>
</dbReference>
<comment type="caution">
    <text evidence="20">Lacks conserved residue(s) required for the propagation of feature annotation.</text>
</comment>
<evidence type="ECO:0000313" key="22">
    <source>
        <dbReference type="EMBL" id="CCH61769.1"/>
    </source>
</evidence>
<dbReference type="GO" id="GO:0032258">
    <property type="term" value="P:cytoplasm to vacuole targeting by the Cvt pathway"/>
    <property type="evidence" value="ECO:0007669"/>
    <property type="project" value="EnsemblFungi"/>
</dbReference>
<proteinExistence type="inferred from homology"/>
<keyword evidence="7 20" id="KW-0813">Transport</keyword>
<dbReference type="OMA" id="IAEWKFR"/>
<dbReference type="Pfam" id="PF04109">
    <property type="entry name" value="ATG9"/>
    <property type="match status" value="1"/>
</dbReference>
<keyword evidence="12" id="KW-0333">Golgi apparatus</keyword>
<feature type="transmembrane region" description="Helical" evidence="20">
    <location>
        <begin position="736"/>
        <end position="754"/>
    </location>
</feature>
<dbReference type="eggNOG" id="KOG2173">
    <property type="taxonomic scope" value="Eukaryota"/>
</dbReference>
<comment type="catalytic activity">
    <reaction evidence="18">
        <text>a 1,2-diacyl-sn-glycero-3-phospho-(1D-myo-inositol-3-phosphate)(in) = a 1,2-diacyl-sn-glycero-3-phospho-(1D-myo-inositol-3-phosphate)(out)</text>
        <dbReference type="Rhea" id="RHEA:67920"/>
        <dbReference type="ChEBI" id="CHEBI:58088"/>
    </reaction>
</comment>
<evidence type="ECO:0000256" key="6">
    <source>
        <dbReference type="ARBA" id="ARBA00018074"/>
    </source>
</evidence>
<feature type="transmembrane region" description="Helical" evidence="20">
    <location>
        <begin position="613"/>
        <end position="637"/>
    </location>
</feature>
<dbReference type="GO" id="GO:0005789">
    <property type="term" value="C:endoplasmic reticulum membrane"/>
    <property type="evidence" value="ECO:0007669"/>
    <property type="project" value="UniProtKB-SubCell"/>
</dbReference>
<feature type="compositionally biased region" description="Low complexity" evidence="21">
    <location>
        <begin position="110"/>
        <end position="123"/>
    </location>
</feature>
<dbReference type="OrthoDB" id="2020634at2759"/>
<keyword evidence="13 20" id="KW-0445">Lipid transport</keyword>
<reference evidence="22 23" key="1">
    <citation type="journal article" date="2011" name="Proc. Natl. Acad. Sci. U.S.A.">
        <title>Evolutionary erosion of yeast sex chromosomes by mating-type switching accidents.</title>
        <authorList>
            <person name="Gordon J.L."/>
            <person name="Armisen D."/>
            <person name="Proux-Wera E."/>
            <person name="Oheigeartaigh S.S."/>
            <person name="Byrne K.P."/>
            <person name="Wolfe K.H."/>
        </authorList>
    </citation>
    <scope>NUCLEOTIDE SEQUENCE [LARGE SCALE GENOMIC DNA]</scope>
    <source>
        <strain evidence="23">ATCC 34711 / CBS 6284 / DSM 70876 / NBRC 10599 / NRRL Y-10934 / UCD 77-7</strain>
    </source>
</reference>
<evidence type="ECO:0000256" key="21">
    <source>
        <dbReference type="SAM" id="MobiDB-lite"/>
    </source>
</evidence>
<dbReference type="GO" id="GO:0034497">
    <property type="term" value="P:protein localization to phagophore assembly site"/>
    <property type="evidence" value="ECO:0007669"/>
    <property type="project" value="EnsemblFungi"/>
</dbReference>
<dbReference type="PANTHER" id="PTHR13038:SF10">
    <property type="entry name" value="AUTOPHAGY-RELATED PROTEIN 9"/>
    <property type="match status" value="1"/>
</dbReference>
<feature type="transmembrane region" description="Helical" evidence="20">
    <location>
        <begin position="698"/>
        <end position="720"/>
    </location>
</feature>
<gene>
    <name evidence="22" type="primary">TBLA0F02270</name>
    <name evidence="22" type="ORF">TBLA_0F02270</name>
</gene>